<evidence type="ECO:0000256" key="1">
    <source>
        <dbReference type="SAM" id="MobiDB-lite"/>
    </source>
</evidence>
<feature type="compositionally biased region" description="Basic residues" evidence="1">
    <location>
        <begin position="67"/>
        <end position="81"/>
    </location>
</feature>
<dbReference type="Proteomes" id="UP000562254">
    <property type="component" value="Unassembled WGS sequence"/>
</dbReference>
<dbReference type="EMBL" id="JACIJE010000018">
    <property type="protein sequence ID" value="MBB5691811.1"/>
    <property type="molecule type" value="Genomic_DNA"/>
</dbReference>
<proteinExistence type="predicted"/>
<reference evidence="2 3" key="1">
    <citation type="submission" date="2020-08" db="EMBL/GenBank/DDBJ databases">
        <title>Genomic Encyclopedia of Type Strains, Phase IV (KMG-IV): sequencing the most valuable type-strain genomes for metagenomic binning, comparative biology and taxonomic classification.</title>
        <authorList>
            <person name="Goeker M."/>
        </authorList>
    </citation>
    <scope>NUCLEOTIDE SEQUENCE [LARGE SCALE GENOMIC DNA]</scope>
    <source>
        <strain evidence="2 3">DSM 25895</strain>
    </source>
</reference>
<gene>
    <name evidence="2" type="ORF">FHS88_003972</name>
</gene>
<evidence type="ECO:0000313" key="2">
    <source>
        <dbReference type="EMBL" id="MBB5691811.1"/>
    </source>
</evidence>
<feature type="compositionally biased region" description="Polar residues" evidence="1">
    <location>
        <begin position="36"/>
        <end position="54"/>
    </location>
</feature>
<evidence type="ECO:0000313" key="3">
    <source>
        <dbReference type="Proteomes" id="UP000562254"/>
    </source>
</evidence>
<feature type="region of interest" description="Disordered" evidence="1">
    <location>
        <begin position="33"/>
        <end position="162"/>
    </location>
</feature>
<sequence length="162" mass="17188">MRCTPTPAVPMSGRRTAWWSCRSRASLWWTKRDAPPSSTLPGGSCPTRSGSTRFWRTHRPAPGAARVTRRARGTPWRRRWPGCRMTTCPAMSGSPSARRSKRPLARRGATSGSIGHASPGSLASPGALARPSGVGPRCGRTASAPGRSTGWPSSAAGCRILP</sequence>
<accession>A0A840Y787</accession>
<organism evidence="2 3">
    <name type="scientific">Neoroseomonas alkaliterrae</name>
    <dbReference type="NCBI Taxonomy" id="1452450"/>
    <lineage>
        <taxon>Bacteria</taxon>
        <taxon>Pseudomonadati</taxon>
        <taxon>Pseudomonadota</taxon>
        <taxon>Alphaproteobacteria</taxon>
        <taxon>Acetobacterales</taxon>
        <taxon>Acetobacteraceae</taxon>
        <taxon>Neoroseomonas</taxon>
    </lineage>
</organism>
<protein>
    <submittedName>
        <fullName evidence="2">Uncharacterized protein</fullName>
    </submittedName>
</protein>
<name>A0A840Y787_9PROT</name>
<keyword evidence="3" id="KW-1185">Reference proteome</keyword>
<dbReference type="AlphaFoldDB" id="A0A840Y787"/>
<comment type="caution">
    <text evidence="2">The sequence shown here is derived from an EMBL/GenBank/DDBJ whole genome shotgun (WGS) entry which is preliminary data.</text>
</comment>